<dbReference type="PANTHER" id="PTHR47529:SF1">
    <property type="entry name" value="PERIPLASMIC CHAPERONE PPID"/>
    <property type="match status" value="1"/>
</dbReference>
<keyword evidence="4 12" id="KW-0812">Transmembrane</keyword>
<evidence type="ECO:0000256" key="8">
    <source>
        <dbReference type="ARBA" id="ARBA00038408"/>
    </source>
</evidence>
<dbReference type="SUPFAM" id="SSF109998">
    <property type="entry name" value="Triger factor/SurA peptide-binding domain-like"/>
    <property type="match status" value="1"/>
</dbReference>
<evidence type="ECO:0000256" key="1">
    <source>
        <dbReference type="ARBA" id="ARBA00004382"/>
    </source>
</evidence>
<accession>A0A1H6C4F2</accession>
<evidence type="ECO:0000256" key="5">
    <source>
        <dbReference type="ARBA" id="ARBA00022989"/>
    </source>
</evidence>
<evidence type="ECO:0000256" key="11">
    <source>
        <dbReference type="PROSITE-ProRule" id="PRU00278"/>
    </source>
</evidence>
<evidence type="ECO:0000256" key="4">
    <source>
        <dbReference type="ARBA" id="ARBA00022692"/>
    </source>
</evidence>
<gene>
    <name evidence="14" type="ORF">SAMN04488244_13020</name>
</gene>
<keyword evidence="11" id="KW-0697">Rotamase</keyword>
<dbReference type="PROSITE" id="PS50198">
    <property type="entry name" value="PPIC_PPIASE_2"/>
    <property type="match status" value="1"/>
</dbReference>
<keyword evidence="6 12" id="KW-0472">Membrane</keyword>
<dbReference type="NCBIfam" id="NF008054">
    <property type="entry name" value="PRK10788.1"/>
    <property type="match status" value="1"/>
</dbReference>
<dbReference type="AlphaFoldDB" id="A0A1H6C4F2"/>
<dbReference type="PROSITE" id="PS01096">
    <property type="entry name" value="PPIC_PPIASE_1"/>
    <property type="match status" value="1"/>
</dbReference>
<dbReference type="Proteomes" id="UP000236721">
    <property type="component" value="Unassembled WGS sequence"/>
</dbReference>
<evidence type="ECO:0000256" key="6">
    <source>
        <dbReference type="ARBA" id="ARBA00023136"/>
    </source>
</evidence>
<dbReference type="InterPro" id="IPR027304">
    <property type="entry name" value="Trigger_fact/SurA_dom_sf"/>
</dbReference>
<evidence type="ECO:0000256" key="9">
    <source>
        <dbReference type="ARBA" id="ARBA00040743"/>
    </source>
</evidence>
<dbReference type="InterPro" id="IPR046357">
    <property type="entry name" value="PPIase_dom_sf"/>
</dbReference>
<keyword evidence="7" id="KW-0143">Chaperone</keyword>
<dbReference type="Pfam" id="PF13624">
    <property type="entry name" value="SurA_N_3"/>
    <property type="match status" value="1"/>
</dbReference>
<evidence type="ECO:0000313" key="15">
    <source>
        <dbReference type="Proteomes" id="UP000236721"/>
    </source>
</evidence>
<dbReference type="GO" id="GO:0003755">
    <property type="term" value="F:peptidyl-prolyl cis-trans isomerase activity"/>
    <property type="evidence" value="ECO:0007669"/>
    <property type="project" value="UniProtKB-KW"/>
</dbReference>
<evidence type="ECO:0000256" key="3">
    <source>
        <dbReference type="ARBA" id="ARBA00022519"/>
    </source>
</evidence>
<feature type="domain" description="PpiC" evidence="13">
    <location>
        <begin position="296"/>
        <end position="389"/>
    </location>
</feature>
<evidence type="ECO:0000256" key="10">
    <source>
        <dbReference type="ARBA" id="ARBA00042775"/>
    </source>
</evidence>
<dbReference type="GO" id="GO:0005886">
    <property type="term" value="C:plasma membrane"/>
    <property type="evidence" value="ECO:0007669"/>
    <property type="project" value="UniProtKB-SubCell"/>
</dbReference>
<keyword evidence="2" id="KW-1003">Cell membrane</keyword>
<evidence type="ECO:0000313" key="14">
    <source>
        <dbReference type="EMBL" id="SEG67515.1"/>
    </source>
</evidence>
<proteinExistence type="inferred from homology"/>
<reference evidence="15" key="1">
    <citation type="submission" date="2016-10" db="EMBL/GenBank/DDBJ databases">
        <authorList>
            <person name="Varghese N."/>
            <person name="Submissions S."/>
        </authorList>
    </citation>
    <scope>NUCLEOTIDE SEQUENCE [LARGE SCALE GENOMIC DNA]</scope>
    <source>
        <strain evidence="15">CGMCC 1.7062</strain>
    </source>
</reference>
<keyword evidence="3" id="KW-0997">Cell inner membrane</keyword>
<evidence type="ECO:0000256" key="12">
    <source>
        <dbReference type="SAM" id="Phobius"/>
    </source>
</evidence>
<dbReference type="InterPro" id="IPR000297">
    <property type="entry name" value="PPIase_PpiC"/>
</dbReference>
<comment type="similarity">
    <text evidence="8">Belongs to the PpiD chaperone family.</text>
</comment>
<evidence type="ECO:0000256" key="2">
    <source>
        <dbReference type="ARBA" id="ARBA00022475"/>
    </source>
</evidence>
<dbReference type="InterPro" id="IPR052029">
    <property type="entry name" value="PpiD_chaperone"/>
</dbReference>
<dbReference type="SUPFAM" id="SSF54534">
    <property type="entry name" value="FKBP-like"/>
    <property type="match status" value="1"/>
</dbReference>
<feature type="transmembrane region" description="Helical" evidence="12">
    <location>
        <begin position="40"/>
        <end position="63"/>
    </location>
</feature>
<keyword evidence="15" id="KW-1185">Reference proteome</keyword>
<sequence>MRILLMRISFSDIIPNSRNPSYLESNKIMMERIREGVNSIAVKIILGLIILSFVFAGVGSYIAGGIGNTAAKVGNVEIGRGEFEQAYQNERNRMQSQLGDYFSTLLADPSYVASFRKSVLDRMINDVLLEQHAESLGLRISDDQIRQMILEMPQFQNEGRFDQEIYQATLRRAGFTVDSFAEYLRRDLVRNQLLSALQGSEFTLPSEIELQSKLLTQTRDIRTLTLSLAEFSKQAEITAEEIQQYYDENPAQFTRPEQVKVAYIELSAEALKAQVEVTDADIAQYYDEHLDKYSTSEQRQVSHILVQGDDEAKAQAILDELNAGADFATVAEEKSEDIGSAEEGGSLGWIERDVMDPAFEEAAFALKNVGERTGLVKSDFGYHIIKLDAIKASESKPLAEVKDEIIAELKDQVAVDEFYSLQNELEKVAFEYPDSLDDAAKAVSQKVVTTDFISQMDAPEILRSPAVMEALLSPEVKEDGLNSEVMEVAPEHIIVVRVDDVRAQTVLPLEDVKERVETQLAKVKGEQAAMELGVQLVNELKEGKQDAMNANGLSFGELESIDRSSALAGTVFAMSKPEDGAANFAQTKDMEGNIVVVELSKVASEYNAAYNEQIGAQMEREASQQDLTSVLAILRTNTDIEYFLDAQ</sequence>
<organism evidence="14 15">
    <name type="scientific">Vibrio hangzhouensis</name>
    <dbReference type="NCBI Taxonomy" id="462991"/>
    <lineage>
        <taxon>Bacteria</taxon>
        <taxon>Pseudomonadati</taxon>
        <taxon>Pseudomonadota</taxon>
        <taxon>Gammaproteobacteria</taxon>
        <taxon>Vibrionales</taxon>
        <taxon>Vibrionaceae</taxon>
        <taxon>Vibrio</taxon>
    </lineage>
</organism>
<dbReference type="InterPro" id="IPR023058">
    <property type="entry name" value="PPIase_PpiC_CS"/>
</dbReference>
<name>A0A1H6C4F2_9VIBR</name>
<evidence type="ECO:0000259" key="13">
    <source>
        <dbReference type="PROSITE" id="PS50198"/>
    </source>
</evidence>
<keyword evidence="11 14" id="KW-0413">Isomerase</keyword>
<dbReference type="Gene3D" id="3.10.50.40">
    <property type="match status" value="1"/>
</dbReference>
<protein>
    <recommendedName>
        <fullName evidence="9">Periplasmic chaperone PpiD</fullName>
    </recommendedName>
    <alternativeName>
        <fullName evidence="10">Periplasmic folding chaperone</fullName>
    </alternativeName>
</protein>
<evidence type="ECO:0000256" key="7">
    <source>
        <dbReference type="ARBA" id="ARBA00023186"/>
    </source>
</evidence>
<keyword evidence="5 12" id="KW-1133">Transmembrane helix</keyword>
<comment type="subcellular location">
    <subcellularLocation>
        <location evidence="1">Cell inner membrane</location>
        <topology evidence="1">Single-pass type II membrane protein</topology>
        <orientation evidence="1">Periplasmic side</orientation>
    </subcellularLocation>
</comment>
<dbReference type="EMBL" id="FNVG01000030">
    <property type="protein sequence ID" value="SEG67515.1"/>
    <property type="molecule type" value="Genomic_DNA"/>
</dbReference>
<dbReference type="PANTHER" id="PTHR47529">
    <property type="entry name" value="PEPTIDYL-PROLYL CIS-TRANS ISOMERASE D"/>
    <property type="match status" value="1"/>
</dbReference>
<dbReference type="Gene3D" id="1.10.4030.10">
    <property type="entry name" value="Porin chaperone SurA, peptide-binding domain"/>
    <property type="match status" value="1"/>
</dbReference>
<dbReference type="Pfam" id="PF13145">
    <property type="entry name" value="Rotamase_2"/>
    <property type="match status" value="1"/>
</dbReference>